<evidence type="ECO:0000313" key="2">
    <source>
        <dbReference type="EMBL" id="SVB70292.1"/>
    </source>
</evidence>
<dbReference type="PANTHER" id="PTHR43943:SF2">
    <property type="entry name" value="DEHYDROGENASE_REDUCTASE 4"/>
    <property type="match status" value="1"/>
</dbReference>
<dbReference type="InterPro" id="IPR036291">
    <property type="entry name" value="NAD(P)-bd_dom_sf"/>
</dbReference>
<proteinExistence type="inferred from homology"/>
<dbReference type="Pfam" id="PF00106">
    <property type="entry name" value="adh_short"/>
    <property type="match status" value="1"/>
</dbReference>
<name>A0A382G5Z6_9ZZZZ</name>
<evidence type="ECO:0008006" key="3">
    <source>
        <dbReference type="Google" id="ProtNLM"/>
    </source>
</evidence>
<comment type="similarity">
    <text evidence="1">Belongs to the short-chain dehydrogenases/reductases (SDR) family.</text>
</comment>
<feature type="non-terminal residue" evidence="2">
    <location>
        <position position="213"/>
    </location>
</feature>
<accession>A0A382G5Z6</accession>
<dbReference type="PANTHER" id="PTHR43943">
    <property type="entry name" value="DEHYDROGENASE/REDUCTASE (SDR FAMILY) MEMBER 4"/>
    <property type="match status" value="1"/>
</dbReference>
<dbReference type="AlphaFoldDB" id="A0A382G5Z6"/>
<sequence>VAIITGASEGLGFEIAKQFILQGASLCICSRDKRKISLAESELKKMVGKSQSIFSMVVDVSDNNRCDEFIMDAINRYQGIDILVNNAGVYGPFGEVTQENWSDWIQALQINIFGSVYMSSRVIPIMKKNMKGKIIQLSGGGATNPLPFISAYACSKAAIVRYAETLAEELRDYNIDVNSIAPGPLNTRMLEMVLEAGPDTVGYDFYEKSKKQK</sequence>
<feature type="non-terminal residue" evidence="2">
    <location>
        <position position="1"/>
    </location>
</feature>
<organism evidence="2">
    <name type="scientific">marine metagenome</name>
    <dbReference type="NCBI Taxonomy" id="408172"/>
    <lineage>
        <taxon>unclassified sequences</taxon>
        <taxon>metagenomes</taxon>
        <taxon>ecological metagenomes</taxon>
    </lineage>
</organism>
<dbReference type="InterPro" id="IPR002347">
    <property type="entry name" value="SDR_fam"/>
</dbReference>
<dbReference type="PRINTS" id="PR00080">
    <property type="entry name" value="SDRFAMILY"/>
</dbReference>
<evidence type="ECO:0000256" key="1">
    <source>
        <dbReference type="ARBA" id="ARBA00006484"/>
    </source>
</evidence>
<reference evidence="2" key="1">
    <citation type="submission" date="2018-05" db="EMBL/GenBank/DDBJ databases">
        <authorList>
            <person name="Lanie J.A."/>
            <person name="Ng W.-L."/>
            <person name="Kazmierczak K.M."/>
            <person name="Andrzejewski T.M."/>
            <person name="Davidsen T.M."/>
            <person name="Wayne K.J."/>
            <person name="Tettelin H."/>
            <person name="Glass J.I."/>
            <person name="Rusch D."/>
            <person name="Podicherti R."/>
            <person name="Tsui H.-C.T."/>
            <person name="Winkler M.E."/>
        </authorList>
    </citation>
    <scope>NUCLEOTIDE SEQUENCE</scope>
</reference>
<protein>
    <recommendedName>
        <fullName evidence="3">Dehydrogenase</fullName>
    </recommendedName>
</protein>
<dbReference type="EMBL" id="UINC01053591">
    <property type="protein sequence ID" value="SVB70292.1"/>
    <property type="molecule type" value="Genomic_DNA"/>
</dbReference>
<dbReference type="SUPFAM" id="SSF51735">
    <property type="entry name" value="NAD(P)-binding Rossmann-fold domains"/>
    <property type="match status" value="1"/>
</dbReference>
<dbReference type="PRINTS" id="PR00081">
    <property type="entry name" value="GDHRDH"/>
</dbReference>
<dbReference type="Gene3D" id="3.40.50.720">
    <property type="entry name" value="NAD(P)-binding Rossmann-like Domain"/>
    <property type="match status" value="1"/>
</dbReference>
<gene>
    <name evidence="2" type="ORF">METZ01_LOCUS223146</name>
</gene>
<dbReference type="CDD" id="cd05233">
    <property type="entry name" value="SDR_c"/>
    <property type="match status" value="1"/>
</dbReference>